<reference evidence="1" key="1">
    <citation type="journal article" date="2020" name="Fungal Divers.">
        <title>Resolving the Mortierellaceae phylogeny through synthesis of multi-gene phylogenetics and phylogenomics.</title>
        <authorList>
            <person name="Vandepol N."/>
            <person name="Liber J."/>
            <person name="Desiro A."/>
            <person name="Na H."/>
            <person name="Kennedy M."/>
            <person name="Barry K."/>
            <person name="Grigoriev I.V."/>
            <person name="Miller A.N."/>
            <person name="O'Donnell K."/>
            <person name="Stajich J.E."/>
            <person name="Bonito G."/>
        </authorList>
    </citation>
    <scope>NUCLEOTIDE SEQUENCE</scope>
    <source>
        <strain evidence="1">NRRL 28262</strain>
    </source>
</reference>
<gene>
    <name evidence="1" type="ORF">BGZ95_007728</name>
</gene>
<dbReference type="EMBL" id="JAAAIL010003853">
    <property type="protein sequence ID" value="KAG0249032.1"/>
    <property type="molecule type" value="Genomic_DNA"/>
</dbReference>
<keyword evidence="2" id="KW-1185">Reference proteome</keyword>
<protein>
    <submittedName>
        <fullName evidence="1">Uncharacterized protein</fullName>
    </submittedName>
</protein>
<dbReference type="AlphaFoldDB" id="A0AAD4H0A5"/>
<evidence type="ECO:0000313" key="1">
    <source>
        <dbReference type="EMBL" id="KAG0249032.1"/>
    </source>
</evidence>
<name>A0AAD4H0A5_9FUNG</name>
<accession>A0AAD4H0A5</accession>
<organism evidence="1 2">
    <name type="scientific">Linnemannia exigua</name>
    <dbReference type="NCBI Taxonomy" id="604196"/>
    <lineage>
        <taxon>Eukaryota</taxon>
        <taxon>Fungi</taxon>
        <taxon>Fungi incertae sedis</taxon>
        <taxon>Mucoromycota</taxon>
        <taxon>Mortierellomycotina</taxon>
        <taxon>Mortierellomycetes</taxon>
        <taxon>Mortierellales</taxon>
        <taxon>Mortierellaceae</taxon>
        <taxon>Linnemannia</taxon>
    </lineage>
</organism>
<proteinExistence type="predicted"/>
<feature type="non-terminal residue" evidence="1">
    <location>
        <position position="53"/>
    </location>
</feature>
<comment type="caution">
    <text evidence="1">The sequence shown here is derived from an EMBL/GenBank/DDBJ whole genome shotgun (WGS) entry which is preliminary data.</text>
</comment>
<evidence type="ECO:0000313" key="2">
    <source>
        <dbReference type="Proteomes" id="UP001194580"/>
    </source>
</evidence>
<sequence length="53" mass="5957">MVAMASALPDAQTDVLNNRGYIKRNTNVQADLLSKRRLIKRDVIPKDEICADD</sequence>
<dbReference type="Proteomes" id="UP001194580">
    <property type="component" value="Unassembled WGS sequence"/>
</dbReference>